<keyword evidence="8 10" id="KW-1133">Transmembrane helix</keyword>
<evidence type="ECO:0000313" key="14">
    <source>
        <dbReference type="EMBL" id="SBT46662.1"/>
    </source>
</evidence>
<dbReference type="EC" id="3.4.21.105" evidence="10"/>
<feature type="compositionally biased region" description="Polar residues" evidence="11">
    <location>
        <begin position="1"/>
        <end position="13"/>
    </location>
</feature>
<evidence type="ECO:0000256" key="9">
    <source>
        <dbReference type="ARBA" id="ARBA00023136"/>
    </source>
</evidence>
<feature type="compositionally biased region" description="Basic and acidic residues" evidence="11">
    <location>
        <begin position="14"/>
        <end position="23"/>
    </location>
</feature>
<proteinExistence type="inferred from homology"/>
<feature type="compositionally biased region" description="Basic and acidic residues" evidence="11">
    <location>
        <begin position="110"/>
        <end position="143"/>
    </location>
</feature>
<accession>A0A1A8ZQF6</accession>
<dbReference type="InterPro" id="IPR022764">
    <property type="entry name" value="Peptidase_S54_rhomboid_dom"/>
</dbReference>
<protein>
    <recommendedName>
        <fullName evidence="10">Rhomboid-like protease</fullName>
        <ecNumber evidence="10">3.4.21.105</ecNumber>
    </recommendedName>
</protein>
<reference evidence="15 16" key="1">
    <citation type="submission" date="2016-05" db="EMBL/GenBank/DDBJ databases">
        <authorList>
            <person name="Naeem Raeece"/>
        </authorList>
    </citation>
    <scope>NUCLEOTIDE SEQUENCE [LARGE SCALE GENOMIC DNA]</scope>
</reference>
<evidence type="ECO:0000313" key="16">
    <source>
        <dbReference type="Proteomes" id="UP000078555"/>
    </source>
</evidence>
<feature type="compositionally biased region" description="Basic and acidic residues" evidence="11">
    <location>
        <begin position="32"/>
        <end position="41"/>
    </location>
</feature>
<evidence type="ECO:0000256" key="7">
    <source>
        <dbReference type="ARBA" id="ARBA00022825"/>
    </source>
</evidence>
<reference evidence="13" key="2">
    <citation type="submission" date="2016-05" db="EMBL/GenBank/DDBJ databases">
        <authorList>
            <person name="Lavstsen T."/>
            <person name="Jespersen J.S."/>
        </authorList>
    </citation>
    <scope>NUCLEOTIDE SEQUENCE [LARGE SCALE GENOMIC DNA]</scope>
</reference>
<dbReference type="Gene3D" id="1.20.1540.10">
    <property type="entry name" value="Rhomboid-like"/>
    <property type="match status" value="1"/>
</dbReference>
<comment type="subcellular location">
    <subcellularLocation>
        <location evidence="2 10">Membrane</location>
        <topology evidence="2 10">Multi-pass membrane protein</topology>
    </subcellularLocation>
</comment>
<dbReference type="Proteomes" id="UP000078555">
    <property type="component" value="Unassembled WGS sequence"/>
</dbReference>
<dbReference type="PANTHER" id="PTHR22936">
    <property type="entry name" value="RHOMBOID-RELATED"/>
    <property type="match status" value="1"/>
</dbReference>
<keyword evidence="6 10" id="KW-0378">Hydrolase</keyword>
<keyword evidence="5 10" id="KW-0812">Transmembrane</keyword>
<name>A0A1A8ZQF6_PLAOA</name>
<gene>
    <name evidence="13" type="ORF">POVWA1_053210</name>
    <name evidence="14" type="ORF">POVWA2_052480</name>
</gene>
<comment type="caution">
    <text evidence="10">Lacks conserved residue(s) required for the propagation of feature annotation.</text>
</comment>
<comment type="similarity">
    <text evidence="3 10">Belongs to the peptidase S54 family.</text>
</comment>
<feature type="transmembrane region" description="Helical" evidence="10">
    <location>
        <begin position="438"/>
        <end position="463"/>
    </location>
</feature>
<comment type="function">
    <text evidence="10">Serine protease involved in intramembrane proteolysis.</text>
</comment>
<dbReference type="GO" id="GO:0016020">
    <property type="term" value="C:membrane"/>
    <property type="evidence" value="ECO:0007669"/>
    <property type="project" value="UniProtKB-SubCell"/>
</dbReference>
<dbReference type="EMBL" id="FLRD01000138">
    <property type="protein sequence ID" value="SBT46111.1"/>
    <property type="molecule type" value="Genomic_DNA"/>
</dbReference>
<evidence type="ECO:0000256" key="6">
    <source>
        <dbReference type="ARBA" id="ARBA00022801"/>
    </source>
</evidence>
<organism evidence="13 16">
    <name type="scientific">Plasmodium ovale wallikeri</name>
    <dbReference type="NCBI Taxonomy" id="864142"/>
    <lineage>
        <taxon>Eukaryota</taxon>
        <taxon>Sar</taxon>
        <taxon>Alveolata</taxon>
        <taxon>Apicomplexa</taxon>
        <taxon>Aconoidasida</taxon>
        <taxon>Haemosporida</taxon>
        <taxon>Plasmodiidae</taxon>
        <taxon>Plasmodium</taxon>
        <taxon>Plasmodium (Plasmodium)</taxon>
    </lineage>
</organism>
<evidence type="ECO:0000313" key="13">
    <source>
        <dbReference type="EMBL" id="SBT46111.1"/>
    </source>
</evidence>
<feature type="compositionally biased region" description="Basic and acidic residues" evidence="11">
    <location>
        <begin position="68"/>
        <end position="96"/>
    </location>
</feature>
<dbReference type="PANTHER" id="PTHR22936:SF69">
    <property type="entry name" value="RHOMBOID-LIKE PROTEIN"/>
    <property type="match status" value="1"/>
</dbReference>
<evidence type="ECO:0000256" key="3">
    <source>
        <dbReference type="ARBA" id="ARBA00009045"/>
    </source>
</evidence>
<keyword evidence="7 10" id="KW-0720">Serine protease</keyword>
<comment type="catalytic activity">
    <reaction evidence="1 10">
        <text>Cleaves type-1 transmembrane domains using a catalytic dyad composed of serine and histidine that are contributed by different transmembrane domains.</text>
        <dbReference type="EC" id="3.4.21.105"/>
    </reaction>
</comment>
<evidence type="ECO:0000256" key="8">
    <source>
        <dbReference type="ARBA" id="ARBA00022989"/>
    </source>
</evidence>
<dbReference type="InterPro" id="IPR035952">
    <property type="entry name" value="Rhomboid-like_sf"/>
</dbReference>
<evidence type="ECO:0000256" key="1">
    <source>
        <dbReference type="ARBA" id="ARBA00000156"/>
    </source>
</evidence>
<evidence type="ECO:0000256" key="4">
    <source>
        <dbReference type="ARBA" id="ARBA00022670"/>
    </source>
</evidence>
<evidence type="ECO:0000256" key="11">
    <source>
        <dbReference type="SAM" id="MobiDB-lite"/>
    </source>
</evidence>
<dbReference type="EMBL" id="FLRE01000184">
    <property type="protein sequence ID" value="SBT46662.1"/>
    <property type="molecule type" value="Genomic_DNA"/>
</dbReference>
<dbReference type="SUPFAM" id="SSF144091">
    <property type="entry name" value="Rhomboid-like"/>
    <property type="match status" value="1"/>
</dbReference>
<keyword evidence="4 10" id="KW-0645">Protease</keyword>
<evidence type="ECO:0000313" key="15">
    <source>
        <dbReference type="Proteomes" id="UP000078550"/>
    </source>
</evidence>
<dbReference type="InterPro" id="IPR002610">
    <property type="entry name" value="Peptidase_S54_rhomboid-like"/>
</dbReference>
<keyword evidence="16" id="KW-1185">Reference proteome</keyword>
<keyword evidence="9 10" id="KW-0472">Membrane</keyword>
<sequence length="467" mass="55312">MDQKKSGTNTRTFLESKDKREKIDEDDDEDDKKERNNDNHGENNTANDRSKKNEKKKNKFPENSNAKGNDEKNDKTNKRNEKGYVEVFGEKKKEGENIYIENEKGEEEENNHYDRGKDNVNKEERRGMRETRKIVDSDVSNEKEDNEYDSKELLNLSSNNTVKFFKIVNDKKNIIKDVHISSKKERHKSNNASKEKKLKMNSAYEDLLSDHHDYTSLKVNYKINKKSNYEKTKKRPFMSISINEKQERTVNRSSICTDNAKFLNFLNDNEKNAHYYKNRKRLSTTRRRQQIKTNIKKKEKNDMKDTSNNCVLNISEKNKHTEIFPSEVVAKAKTSLKHHPRSEKKEKAYVKEIKEDEDKQKMKDIERLKNYATTVEEEKKIVKEKNDSLKNFGSNFPHNIYTKAEFYRLFTALFLHSNFNHICANTYVQLTVGFLLEYLYGTYVVFLVYIWNNIILPSNILLLNNRK</sequence>
<evidence type="ECO:0000256" key="5">
    <source>
        <dbReference type="ARBA" id="ARBA00022692"/>
    </source>
</evidence>
<evidence type="ECO:0000256" key="10">
    <source>
        <dbReference type="RuleBase" id="RU362115"/>
    </source>
</evidence>
<dbReference type="Pfam" id="PF01694">
    <property type="entry name" value="Rhomboid"/>
    <property type="match status" value="1"/>
</dbReference>
<feature type="domain" description="Peptidase S54 rhomboid" evidence="12">
    <location>
        <begin position="404"/>
        <end position="454"/>
    </location>
</feature>
<feature type="region of interest" description="Disordered" evidence="11">
    <location>
        <begin position="1"/>
        <end position="143"/>
    </location>
</feature>
<dbReference type="AlphaFoldDB" id="A0A1A8ZQF6"/>
<dbReference type="GO" id="GO:0004252">
    <property type="term" value="F:serine-type endopeptidase activity"/>
    <property type="evidence" value="ECO:0007669"/>
    <property type="project" value="InterPro"/>
</dbReference>
<evidence type="ECO:0000256" key="2">
    <source>
        <dbReference type="ARBA" id="ARBA00004141"/>
    </source>
</evidence>
<evidence type="ECO:0000259" key="12">
    <source>
        <dbReference type="Pfam" id="PF01694"/>
    </source>
</evidence>
<dbReference type="GO" id="GO:0006508">
    <property type="term" value="P:proteolysis"/>
    <property type="evidence" value="ECO:0007669"/>
    <property type="project" value="UniProtKB-KW"/>
</dbReference>
<dbReference type="Proteomes" id="UP000078550">
    <property type="component" value="Unassembled WGS sequence"/>
</dbReference>